<evidence type="ECO:0000313" key="2">
    <source>
        <dbReference type="EMBL" id="BAM46888.1"/>
    </source>
</evidence>
<keyword evidence="1" id="KW-0472">Membrane</keyword>
<dbReference type="AlphaFoldDB" id="K0J6U6"/>
<keyword evidence="1" id="KW-1133">Transmembrane helix</keyword>
<feature type="transmembrane region" description="Helical" evidence="1">
    <location>
        <begin position="38"/>
        <end position="60"/>
    </location>
</feature>
<proteinExistence type="predicted"/>
<reference evidence="2 3" key="1">
    <citation type="submission" date="2011-01" db="EMBL/GenBank/DDBJ databases">
        <title>Whole genome sequence of Amphibacillus xylinus NBRC 15112.</title>
        <authorList>
            <person name="Nakazawa H."/>
            <person name="Katano Y."/>
            <person name="Nakamura S."/>
            <person name="Sasagawa M."/>
            <person name="Fukada J."/>
            <person name="Arai T."/>
            <person name="Sasakura N."/>
            <person name="Mochizuki D."/>
            <person name="Hosoyama A."/>
            <person name="Harada K."/>
            <person name="Horikawa H."/>
            <person name="Kato Y."/>
            <person name="Harada T."/>
            <person name="Sasaki K."/>
            <person name="Sekiguchi M."/>
            <person name="Hodoyama M."/>
            <person name="Nishiko R."/>
            <person name="Narita H."/>
            <person name="Hanamaki A."/>
            <person name="Hata C."/>
            <person name="Konno Y."/>
            <person name="Niimura Y."/>
            <person name="Yamazaki S."/>
            <person name="Fujita N."/>
        </authorList>
    </citation>
    <scope>NUCLEOTIDE SEQUENCE [LARGE SCALE GENOMIC DNA]</scope>
    <source>
        <strain evidence="3">ATCC 51415 / DSM 6626 / JCM 7361 / LMG 17667 / NBRC 15112 / Ep01</strain>
    </source>
</reference>
<dbReference type="RefSeq" id="WP_015009493.1">
    <property type="nucleotide sequence ID" value="NC_018704.1"/>
</dbReference>
<gene>
    <name evidence="2" type="ordered locus">AXY_07560</name>
</gene>
<evidence type="ECO:0000313" key="3">
    <source>
        <dbReference type="Proteomes" id="UP000006294"/>
    </source>
</evidence>
<sequence length="118" mass="13007">MLSNKNKYVALITILIVSAFITVSVTQSFIAEYTGLPTLFIIGVLQVLFLIQYLFIRLMYREELLLLNQDSLHLFVIGKVSGGIARVVSLIGGFWAGFLAGLGSALAIGYLGNKRVFY</sequence>
<dbReference type="Proteomes" id="UP000006294">
    <property type="component" value="Chromosome"/>
</dbReference>
<protein>
    <submittedName>
        <fullName evidence="2">Uncharacterized protein</fullName>
    </submittedName>
</protein>
<evidence type="ECO:0000256" key="1">
    <source>
        <dbReference type="SAM" id="Phobius"/>
    </source>
</evidence>
<keyword evidence="1" id="KW-0812">Transmembrane</keyword>
<dbReference type="HOGENOM" id="CLU_2068162_0_0_9"/>
<dbReference type="KEGG" id="axl:AXY_07560"/>
<feature type="transmembrane region" description="Helical" evidence="1">
    <location>
        <begin position="94"/>
        <end position="112"/>
    </location>
</feature>
<accession>K0J6U6</accession>
<organism evidence="2 3">
    <name type="scientific">Amphibacillus xylanus (strain ATCC 51415 / DSM 6626 / JCM 7361 / LMG 17667 / NBRC 15112 / Ep01)</name>
    <dbReference type="NCBI Taxonomy" id="698758"/>
    <lineage>
        <taxon>Bacteria</taxon>
        <taxon>Bacillati</taxon>
        <taxon>Bacillota</taxon>
        <taxon>Bacilli</taxon>
        <taxon>Bacillales</taxon>
        <taxon>Bacillaceae</taxon>
        <taxon>Amphibacillus</taxon>
    </lineage>
</organism>
<name>K0J6U6_AMPXN</name>
<dbReference type="STRING" id="698758.AXY_07560"/>
<keyword evidence="3" id="KW-1185">Reference proteome</keyword>
<dbReference type="EMBL" id="AP012050">
    <property type="protein sequence ID" value="BAM46888.1"/>
    <property type="molecule type" value="Genomic_DNA"/>
</dbReference>